<protein>
    <submittedName>
        <fullName evidence="1">Uncharacterized protein</fullName>
    </submittedName>
</protein>
<evidence type="ECO:0000313" key="2">
    <source>
        <dbReference type="Proteomes" id="UP000037387"/>
    </source>
</evidence>
<dbReference type="EMBL" id="ATNL01000006">
    <property type="protein sequence ID" value="KON75414.1"/>
    <property type="molecule type" value="Genomic_DNA"/>
</dbReference>
<evidence type="ECO:0000313" key="1">
    <source>
        <dbReference type="EMBL" id="KON75414.1"/>
    </source>
</evidence>
<gene>
    <name evidence="1" type="ORF">M768_05635</name>
</gene>
<dbReference type="AlphaFoldDB" id="A0A0M0FCX9"/>
<name>A0A0M0FCX9_CELCE</name>
<dbReference type="Proteomes" id="UP000037387">
    <property type="component" value="Unassembled WGS sequence"/>
</dbReference>
<accession>A0A0M0FCX9</accession>
<keyword evidence="2" id="KW-1185">Reference proteome</keyword>
<comment type="caution">
    <text evidence="1">The sequence shown here is derived from an EMBL/GenBank/DDBJ whole genome shotgun (WGS) entry which is preliminary data.</text>
</comment>
<reference evidence="1 2" key="1">
    <citation type="journal article" date="2015" name="Sci. Rep.">
        <title>Functional and structural properties of a novel cellulosome-like multienzyme complex: efficient glycoside hydrolysis of water-insoluble 7-xylosyl-10-deacetylpaclitaxel.</title>
        <authorList>
            <person name="Dou T.Y."/>
            <person name="Luan H.W."/>
            <person name="Ge G.B."/>
            <person name="Dong M.M."/>
            <person name="Zou H.F."/>
            <person name="He Y.Q."/>
            <person name="Cui P."/>
            <person name="Wang J.Y."/>
            <person name="Hao D.C."/>
            <person name="Yang S.L."/>
            <person name="Yang L."/>
        </authorList>
    </citation>
    <scope>NUCLEOTIDE SEQUENCE [LARGE SCALE GENOMIC DNA]</scope>
    <source>
        <strain evidence="1 2">F16</strain>
    </source>
</reference>
<organism evidence="1 2">
    <name type="scientific">Cellulosimicrobium cellulans F16</name>
    <dbReference type="NCBI Taxonomy" id="1350482"/>
    <lineage>
        <taxon>Bacteria</taxon>
        <taxon>Bacillati</taxon>
        <taxon>Actinomycetota</taxon>
        <taxon>Actinomycetes</taxon>
        <taxon>Micrococcales</taxon>
        <taxon>Promicromonosporaceae</taxon>
        <taxon>Cellulosimicrobium</taxon>
    </lineage>
</organism>
<proteinExistence type="predicted"/>
<sequence>MGTASAGIPLATILERTGGKDVWHVEPPQHLRDRWKSTSVAIGDANLGEIARATTIPVSLEHLRTKDPAATRVKIRFEVSYSSPAESRVVTALDEKPQLR</sequence>
<dbReference type="PATRIC" id="fig|1350482.3.peg.1116"/>